<dbReference type="Proteomes" id="UP000247702">
    <property type="component" value="Unassembled WGS sequence"/>
</dbReference>
<dbReference type="SUPFAM" id="SSF47370">
    <property type="entry name" value="Bromodomain"/>
    <property type="match status" value="1"/>
</dbReference>
<dbReference type="GO" id="GO:0006325">
    <property type="term" value="P:chromatin organization"/>
    <property type="evidence" value="ECO:0007669"/>
    <property type="project" value="UniProtKB-ARBA"/>
</dbReference>
<gene>
    <name evidence="4" type="ORF">RclHR1_14450004</name>
</gene>
<evidence type="ECO:0000259" key="3">
    <source>
        <dbReference type="PROSITE" id="PS50014"/>
    </source>
</evidence>
<name>A0A2Z6QEG1_9GLOM</name>
<dbReference type="InterPro" id="IPR001487">
    <property type="entry name" value="Bromodomain"/>
</dbReference>
<proteinExistence type="predicted"/>
<dbReference type="STRING" id="94130.A0A2Z6QEG1"/>
<sequence length="589" mass="67812">MSATIKNYIGYEALNSYLLSERKNWSYCGFLNLNQDIIISSLISLTNDSPLTLDMWENFDTVWYNRFLNKAKNLLEPNIFVTIKKRCVLFFLFCKVGVTPNTRRGHLLKSANSGGGIGYVIAEHLQHKRNLQTFWQGIIKKYKKENQENNLASAVTENPKEQHTITTVTSLPKETPIDQPTVTSITSLSKETIDQNLIPTVISVTSFPKETVKTSVKNLPKTSQQNFSKKNIKFINFCYDILHKLEDNPHAHLFYKYNEENIGKIIEDPIDLFTVNSKLENNQYTNLEEFENDIRLIFRNCYTYNYVKSEIYCSGKALEIDFNKKWNEKLIFQTRKKGELKRVRDIDTDTDNSSFTRFHKKQNQILEENKNNIIYQQVINDVFPVASAYENLVMGNIIPFIEVLKTFLLTRSQMSLASANESMLQAIVESLLPLKYRIPELSLVMDGKKPKGSGRFGYLDIFVLKGIGDNYASLELKYISLVGLIQNQNTKYGANELENLDKILEKENEEFLLKRPYTYWSKENKKTNQTTIGEILNNGIDQLKSYINIISKGKPVDYSSSGVLDESIKITKSESNILKGYIILVVGFR</sequence>
<dbReference type="PANTHER" id="PTHR45926">
    <property type="entry name" value="OSJNBA0053K19.4 PROTEIN"/>
    <property type="match status" value="1"/>
</dbReference>
<comment type="caution">
    <text evidence="4">The sequence shown here is derived from an EMBL/GenBank/DDBJ whole genome shotgun (WGS) entry which is preliminary data.</text>
</comment>
<evidence type="ECO:0000313" key="4">
    <source>
        <dbReference type="EMBL" id="GBB87955.1"/>
    </source>
</evidence>
<dbReference type="AlphaFoldDB" id="A0A2Z6QEG1"/>
<dbReference type="SMART" id="SM00297">
    <property type="entry name" value="BROMO"/>
    <property type="match status" value="1"/>
</dbReference>
<feature type="domain" description="Bromo" evidence="3">
    <location>
        <begin position="264"/>
        <end position="312"/>
    </location>
</feature>
<keyword evidence="5" id="KW-1185">Reference proteome</keyword>
<dbReference type="Pfam" id="PF00439">
    <property type="entry name" value="Bromodomain"/>
    <property type="match status" value="1"/>
</dbReference>
<dbReference type="Gene3D" id="1.20.920.10">
    <property type="entry name" value="Bromodomain-like"/>
    <property type="match status" value="1"/>
</dbReference>
<dbReference type="PROSITE" id="PS50014">
    <property type="entry name" value="BROMODOMAIN_2"/>
    <property type="match status" value="1"/>
</dbReference>
<dbReference type="EMBL" id="BEXD01000497">
    <property type="protein sequence ID" value="GBB87955.1"/>
    <property type="molecule type" value="Genomic_DNA"/>
</dbReference>
<protein>
    <recommendedName>
        <fullName evidence="3">Bromo domain-containing protein</fullName>
    </recommendedName>
</protein>
<evidence type="ECO:0000256" key="2">
    <source>
        <dbReference type="PROSITE-ProRule" id="PRU00035"/>
    </source>
</evidence>
<reference evidence="4 5" key="1">
    <citation type="submission" date="2017-11" db="EMBL/GenBank/DDBJ databases">
        <title>The genome of Rhizophagus clarus HR1 reveals common genetic basis of auxotrophy among arbuscular mycorrhizal fungi.</title>
        <authorList>
            <person name="Kobayashi Y."/>
        </authorList>
    </citation>
    <scope>NUCLEOTIDE SEQUENCE [LARGE SCALE GENOMIC DNA]</scope>
    <source>
        <strain evidence="4 5">HR1</strain>
    </source>
</reference>
<organism evidence="4 5">
    <name type="scientific">Rhizophagus clarus</name>
    <dbReference type="NCBI Taxonomy" id="94130"/>
    <lineage>
        <taxon>Eukaryota</taxon>
        <taxon>Fungi</taxon>
        <taxon>Fungi incertae sedis</taxon>
        <taxon>Mucoromycota</taxon>
        <taxon>Glomeromycotina</taxon>
        <taxon>Glomeromycetes</taxon>
        <taxon>Glomerales</taxon>
        <taxon>Glomeraceae</taxon>
        <taxon>Rhizophagus</taxon>
    </lineage>
</organism>
<evidence type="ECO:0000256" key="1">
    <source>
        <dbReference type="ARBA" id="ARBA00023117"/>
    </source>
</evidence>
<evidence type="ECO:0000313" key="5">
    <source>
        <dbReference type="Proteomes" id="UP000247702"/>
    </source>
</evidence>
<keyword evidence="1 2" id="KW-0103">Bromodomain</keyword>
<dbReference type="PRINTS" id="PR00503">
    <property type="entry name" value="BROMODOMAIN"/>
</dbReference>
<accession>A0A2Z6QEG1</accession>
<dbReference type="InterPro" id="IPR036427">
    <property type="entry name" value="Bromodomain-like_sf"/>
</dbReference>